<dbReference type="Pfam" id="PF08240">
    <property type="entry name" value="ADH_N"/>
    <property type="match status" value="1"/>
</dbReference>
<dbReference type="SMART" id="SM00829">
    <property type="entry name" value="PKS_ER"/>
    <property type="match status" value="1"/>
</dbReference>
<dbReference type="Proteomes" id="UP001149140">
    <property type="component" value="Unassembled WGS sequence"/>
</dbReference>
<evidence type="ECO:0000259" key="1">
    <source>
        <dbReference type="SMART" id="SM00829"/>
    </source>
</evidence>
<dbReference type="AlphaFoldDB" id="A0A9X3S396"/>
<dbReference type="InterPro" id="IPR020843">
    <property type="entry name" value="ER"/>
</dbReference>
<dbReference type="Pfam" id="PF00107">
    <property type="entry name" value="ADH_zinc_N"/>
    <property type="match status" value="1"/>
</dbReference>
<dbReference type="GO" id="GO:0008270">
    <property type="term" value="F:zinc ion binding"/>
    <property type="evidence" value="ECO:0007669"/>
    <property type="project" value="InterPro"/>
</dbReference>
<feature type="domain" description="Enoyl reductase (ER)" evidence="1">
    <location>
        <begin position="10"/>
        <end position="302"/>
    </location>
</feature>
<dbReference type="GO" id="GO:0016491">
    <property type="term" value="F:oxidoreductase activity"/>
    <property type="evidence" value="ECO:0007669"/>
    <property type="project" value="InterPro"/>
</dbReference>
<proteinExistence type="predicted"/>
<dbReference type="PANTHER" id="PTHR43677">
    <property type="entry name" value="SHORT-CHAIN DEHYDROGENASE/REDUCTASE"/>
    <property type="match status" value="1"/>
</dbReference>
<dbReference type="Gene3D" id="3.40.50.720">
    <property type="entry name" value="NAD(P)-binding Rossmann-like Domain"/>
    <property type="match status" value="1"/>
</dbReference>
<keyword evidence="3" id="KW-1185">Reference proteome</keyword>
<evidence type="ECO:0000313" key="3">
    <source>
        <dbReference type="Proteomes" id="UP001149140"/>
    </source>
</evidence>
<dbReference type="InterPro" id="IPR051397">
    <property type="entry name" value="Zn-ADH-like_protein"/>
</dbReference>
<accession>A0A9X3S396</accession>
<dbReference type="Gene3D" id="3.90.180.10">
    <property type="entry name" value="Medium-chain alcohol dehydrogenases, catalytic domain"/>
    <property type="match status" value="1"/>
</dbReference>
<dbReference type="SUPFAM" id="SSF50129">
    <property type="entry name" value="GroES-like"/>
    <property type="match status" value="1"/>
</dbReference>
<dbReference type="PROSITE" id="PS01162">
    <property type="entry name" value="QOR_ZETA_CRYSTAL"/>
    <property type="match status" value="1"/>
</dbReference>
<dbReference type="EMBL" id="JAPDOD010000002">
    <property type="protein sequence ID" value="MDA0159238.1"/>
    <property type="molecule type" value="Genomic_DNA"/>
</dbReference>
<dbReference type="InterPro" id="IPR036291">
    <property type="entry name" value="NAD(P)-bd_dom_sf"/>
</dbReference>
<dbReference type="InterPro" id="IPR002364">
    <property type="entry name" value="Quin_OxRdtase/zeta-crystal_CS"/>
</dbReference>
<gene>
    <name evidence="2" type="ORF">OM076_03085</name>
</gene>
<dbReference type="InterPro" id="IPR011032">
    <property type="entry name" value="GroES-like_sf"/>
</dbReference>
<sequence>MRAVVATAHGGPEVLEVRDEPEPRPDDRMATVRVASAGVNFSDLLAISGRYPGPTPPFVPGIEVAGHESESGRPVLALVPSAGYAEIVRADRRLLFDAEGMDLAQAGGYPLVTLAAYFGLVHAARLARGETVLVLAAAGGLGSAALQVARALGAGRVLAVASTEEKRALALTHGADAAYAYDEPLPAADVVVDGVGGDAFLNAYRATRPLGRVLLVGASSGTPPAFPGFQELRERAVALVPFSFKALRERSPEFVAREAPRGLDLVRRGEVRPLVAATEPLEAAGEALRRLGGRASVGKLVLRP</sequence>
<dbReference type="SUPFAM" id="SSF51735">
    <property type="entry name" value="NAD(P)-binding Rossmann-fold domains"/>
    <property type="match status" value="1"/>
</dbReference>
<evidence type="ECO:0000313" key="2">
    <source>
        <dbReference type="EMBL" id="MDA0159238.1"/>
    </source>
</evidence>
<dbReference type="PANTHER" id="PTHR43677:SF4">
    <property type="entry name" value="QUINONE OXIDOREDUCTASE-LIKE PROTEIN 2"/>
    <property type="match status" value="1"/>
</dbReference>
<dbReference type="InterPro" id="IPR013154">
    <property type="entry name" value="ADH-like_N"/>
</dbReference>
<name>A0A9X3S396_9ACTN</name>
<organism evidence="2 3">
    <name type="scientific">Solirubrobacter ginsenosidimutans</name>
    <dbReference type="NCBI Taxonomy" id="490573"/>
    <lineage>
        <taxon>Bacteria</taxon>
        <taxon>Bacillati</taxon>
        <taxon>Actinomycetota</taxon>
        <taxon>Thermoleophilia</taxon>
        <taxon>Solirubrobacterales</taxon>
        <taxon>Solirubrobacteraceae</taxon>
        <taxon>Solirubrobacter</taxon>
    </lineage>
</organism>
<protein>
    <submittedName>
        <fullName evidence="2">Zinc-binding dehydrogenase</fullName>
    </submittedName>
</protein>
<dbReference type="RefSeq" id="WP_270037915.1">
    <property type="nucleotide sequence ID" value="NZ_JAPDOD010000002.1"/>
</dbReference>
<reference evidence="2" key="1">
    <citation type="submission" date="2022-10" db="EMBL/GenBank/DDBJ databases">
        <title>The WGS of Solirubrobacter ginsenosidimutans DSM 21036.</title>
        <authorList>
            <person name="Jiang Z."/>
        </authorList>
    </citation>
    <scope>NUCLEOTIDE SEQUENCE</scope>
    <source>
        <strain evidence="2">DSM 21036</strain>
    </source>
</reference>
<comment type="caution">
    <text evidence="2">The sequence shown here is derived from an EMBL/GenBank/DDBJ whole genome shotgun (WGS) entry which is preliminary data.</text>
</comment>
<dbReference type="InterPro" id="IPR013149">
    <property type="entry name" value="ADH-like_C"/>
</dbReference>